<sequence length="61" mass="6980">MGDYWVAGLALMLVMEGMMPFLFPAAWRETFQRLIQLSDGQLRFMGITSMVCGLLLLYFAK</sequence>
<keyword evidence="3" id="KW-1185">Reference proteome</keyword>
<evidence type="ECO:0000313" key="2">
    <source>
        <dbReference type="EMBL" id="BBE50355.1"/>
    </source>
</evidence>
<proteinExistence type="predicted"/>
<dbReference type="PANTHER" id="PTHR38602:SF1">
    <property type="entry name" value="INNER MEMBRANE PROTEIN"/>
    <property type="match status" value="1"/>
</dbReference>
<dbReference type="Proteomes" id="UP000033070">
    <property type="component" value="Chromosome"/>
</dbReference>
<evidence type="ECO:0000256" key="1">
    <source>
        <dbReference type="SAM" id="Phobius"/>
    </source>
</evidence>
<evidence type="ECO:0000313" key="3">
    <source>
        <dbReference type="Proteomes" id="UP000033070"/>
    </source>
</evidence>
<feature type="transmembrane region" description="Helical" evidence="1">
    <location>
        <begin position="6"/>
        <end position="23"/>
    </location>
</feature>
<protein>
    <recommendedName>
        <fullName evidence="4">Inner membrane protein YjeT</fullName>
    </recommendedName>
</protein>
<reference evidence="2 3" key="1">
    <citation type="submission" date="2018-06" db="EMBL/GenBank/DDBJ databases">
        <title>OYT1 Genome Sequencing.</title>
        <authorList>
            <person name="Kato S."/>
            <person name="Itoh T."/>
            <person name="Ohkuma M."/>
        </authorList>
    </citation>
    <scope>NUCLEOTIDE SEQUENCE [LARGE SCALE GENOMIC DNA]</scope>
    <source>
        <strain evidence="2 3">OYT1</strain>
    </source>
</reference>
<keyword evidence="1" id="KW-0472">Membrane</keyword>
<dbReference type="OrthoDB" id="9182237at2"/>
<dbReference type="RefSeq" id="WP_062626837.1">
    <property type="nucleotide sequence ID" value="NZ_AP018738.1"/>
</dbReference>
<name>A0A2Z6GAN2_9PROT</name>
<gene>
    <name evidence="2" type="ORF">OYT1_ch0790</name>
</gene>
<dbReference type="AlphaFoldDB" id="A0A2Z6GAN2"/>
<keyword evidence="1" id="KW-1133">Transmembrane helix</keyword>
<organism evidence="2 3">
    <name type="scientific">Ferriphaselus amnicola</name>
    <dbReference type="NCBI Taxonomy" id="1188319"/>
    <lineage>
        <taxon>Bacteria</taxon>
        <taxon>Pseudomonadati</taxon>
        <taxon>Pseudomonadota</taxon>
        <taxon>Betaproteobacteria</taxon>
        <taxon>Nitrosomonadales</taxon>
        <taxon>Gallionellaceae</taxon>
        <taxon>Ferriphaselus</taxon>
    </lineage>
</organism>
<dbReference type="Pfam" id="PF09838">
    <property type="entry name" value="DUF2065"/>
    <property type="match status" value="1"/>
</dbReference>
<accession>A0A2Z6GAN2</accession>
<dbReference type="EMBL" id="AP018738">
    <property type="protein sequence ID" value="BBE50355.1"/>
    <property type="molecule type" value="Genomic_DNA"/>
</dbReference>
<evidence type="ECO:0008006" key="4">
    <source>
        <dbReference type="Google" id="ProtNLM"/>
    </source>
</evidence>
<feature type="transmembrane region" description="Helical" evidence="1">
    <location>
        <begin position="44"/>
        <end position="60"/>
    </location>
</feature>
<dbReference type="STRING" id="1188319.OYT1_01659"/>
<dbReference type="KEGG" id="fam:OYT1_ch0790"/>
<dbReference type="InterPro" id="IPR019201">
    <property type="entry name" value="DUF2065"/>
</dbReference>
<dbReference type="PANTHER" id="PTHR38602">
    <property type="entry name" value="INNER MEMBRANE PROTEIN-RELATED"/>
    <property type="match status" value="1"/>
</dbReference>
<keyword evidence="1" id="KW-0812">Transmembrane</keyword>